<dbReference type="AlphaFoldDB" id="A0A175RNB3"/>
<gene>
    <name evidence="2" type="ORF">NS365_12540</name>
</gene>
<dbReference type="Proteomes" id="UP000078529">
    <property type="component" value="Unassembled WGS sequence"/>
</dbReference>
<evidence type="ECO:0000259" key="1">
    <source>
        <dbReference type="Pfam" id="PF01909"/>
    </source>
</evidence>
<reference evidence="2 3" key="1">
    <citation type="journal article" date="2016" name="Front. Microbiol.">
        <title>Genomic Resource of Rice Seed Associated Bacteria.</title>
        <authorList>
            <person name="Midha S."/>
            <person name="Bansal K."/>
            <person name="Sharma S."/>
            <person name="Kumar N."/>
            <person name="Patil P.P."/>
            <person name="Chaudhry V."/>
            <person name="Patil P.B."/>
        </authorList>
    </citation>
    <scope>NUCLEOTIDE SEQUENCE [LARGE SCALE GENOMIC DNA]</scope>
    <source>
        <strain evidence="2 3">NS365</strain>
    </source>
</reference>
<keyword evidence="3" id="KW-1185">Reference proteome</keyword>
<feature type="domain" description="Polymerase nucleotidyl transferase" evidence="1">
    <location>
        <begin position="34"/>
        <end position="78"/>
    </location>
</feature>
<dbReference type="PATRIC" id="fig|401562.4.peg.2290"/>
<evidence type="ECO:0000313" key="2">
    <source>
        <dbReference type="EMBL" id="KTR04883.1"/>
    </source>
</evidence>
<dbReference type="RefSeq" id="WP_058600633.1">
    <property type="nucleotide sequence ID" value="NZ_LDQA01000028.1"/>
</dbReference>
<proteinExistence type="predicted"/>
<evidence type="ECO:0000313" key="3">
    <source>
        <dbReference type="Proteomes" id="UP000078529"/>
    </source>
</evidence>
<sequence length="334" mass="37752">MEEISRRREHTNRTVEALLANIDPTKPYFANEKVCVYATGSTGRGEASEFSDLDLIMLTPSKLDSEGKELTASELTKLDEICVKADFIKALRSCGLKDLDGHGKYFENFTAKALIQAIGSPNDDVTGAFTARLLLLLESRPLIGSRIHTSAIDDILSAYWTDFPPHSDHFIPAYFTNDVLRLWRTFCVNYEARTRSLTGDDKFKKRVKNLKLKYSRMLTCYSAVLYLLNEFSVRGTVTPEAANAMCMQTPIERLQSISSATQIGVLRQHISDILERYDGFLQTSNCSDDELVSHMRKSDTFEKQRIAAYEFGHGFYKALDVVGNDNDFHRLIVV</sequence>
<protein>
    <recommendedName>
        <fullName evidence="1">Polymerase nucleotidyl transferase domain-containing protein</fullName>
    </recommendedName>
</protein>
<name>A0A175RNB3_9HYPH</name>
<comment type="caution">
    <text evidence="2">The sequence shown here is derived from an EMBL/GenBank/DDBJ whole genome shotgun (WGS) entry which is preliminary data.</text>
</comment>
<dbReference type="Pfam" id="PF01909">
    <property type="entry name" value="NTP_transf_2"/>
    <property type="match status" value="1"/>
</dbReference>
<accession>A0A175RNB3</accession>
<dbReference type="GO" id="GO:0016779">
    <property type="term" value="F:nucleotidyltransferase activity"/>
    <property type="evidence" value="ECO:0007669"/>
    <property type="project" value="InterPro"/>
</dbReference>
<dbReference type="SUPFAM" id="SSF81301">
    <property type="entry name" value="Nucleotidyltransferase"/>
    <property type="match status" value="1"/>
</dbReference>
<organism evidence="2 3">
    <name type="scientific">Aureimonas ureilytica</name>
    <dbReference type="NCBI Taxonomy" id="401562"/>
    <lineage>
        <taxon>Bacteria</taxon>
        <taxon>Pseudomonadati</taxon>
        <taxon>Pseudomonadota</taxon>
        <taxon>Alphaproteobacteria</taxon>
        <taxon>Hyphomicrobiales</taxon>
        <taxon>Aurantimonadaceae</taxon>
        <taxon>Aureimonas</taxon>
    </lineage>
</organism>
<dbReference type="EMBL" id="LDQA01000028">
    <property type="protein sequence ID" value="KTR04883.1"/>
    <property type="molecule type" value="Genomic_DNA"/>
</dbReference>
<dbReference type="InterPro" id="IPR002934">
    <property type="entry name" value="Polymerase_NTP_transf_dom"/>
</dbReference>
<dbReference type="InterPro" id="IPR043519">
    <property type="entry name" value="NT_sf"/>
</dbReference>